<keyword evidence="12" id="KW-1185">Reference proteome</keyword>
<evidence type="ECO:0000256" key="3">
    <source>
        <dbReference type="ARBA" id="ARBA00022603"/>
    </source>
</evidence>
<dbReference type="NCBIfam" id="TIGR01469">
    <property type="entry name" value="cobA_cysG_Cterm"/>
    <property type="match status" value="1"/>
</dbReference>
<dbReference type="Pfam" id="PF13241">
    <property type="entry name" value="NAD_binding_7"/>
    <property type="match status" value="1"/>
</dbReference>
<dbReference type="InterPro" id="IPR006366">
    <property type="entry name" value="CobA/CysG_C"/>
</dbReference>
<name>A0A0C2TVC6_AMAMK</name>
<dbReference type="InterPro" id="IPR036291">
    <property type="entry name" value="NAD(P)-bd_dom_sf"/>
</dbReference>
<dbReference type="STRING" id="946122.A0A0C2TVC6"/>
<dbReference type="Pfam" id="PF00590">
    <property type="entry name" value="TP_methylase"/>
    <property type="match status" value="1"/>
</dbReference>
<keyword evidence="4 7" id="KW-0808">Transferase</keyword>
<dbReference type="FunFam" id="3.40.1010.10:FF:000006">
    <property type="entry name" value="Siroheme synthase, putative"/>
    <property type="match status" value="1"/>
</dbReference>
<dbReference type="InterPro" id="IPR000878">
    <property type="entry name" value="4pyrrol_Mease"/>
</dbReference>
<dbReference type="InterPro" id="IPR050161">
    <property type="entry name" value="Siro_Cobalamin_biosynth"/>
</dbReference>
<sequence>MAVATPSPAYPHPTPGASLILSFRLKGRTTLIIGSGRLAATRAFAALEAESSVVVLAHGGLRDACEEIKWREMNGQISVVDWDATSVEEDVLRQFLLDNLDISLVCITDTFLSTPNCRPKASAARLYAVCRSLRIPVNTTDIPDLCDFTFTSSHRIEDDQTGEKTCLQVAVTTNSQGCRLGARVRREIVASLPREIGRAVARVGTLRRMAKVRDGERVMQRDAEDTDEDAVPTPNEPVPQRSCSVETELEATKRRMKWVAQLSEYWPIPTLAAMTEDDMRRSLSTESQSQSIPPPLPSSPPKGRIILMGSGPGHPTLLTLSAHKSLTTLADIVLSDKLVPQPILDLVPKRVEIRIAKKFPGNAESAQNELMHQAVEGAKNGLTVVRLKQGDPSVFGRAGEEILFFRSQGFEPIVIPGVSSALAGPTFACIPVTQRGVAESFVVCTGVGRNGKEIRLPGYQRSRTLIVLMGVARIRQLVGALLEGESTRRDGAAYLPHTPIAIIERASMADQRTVVSTLRDIVYAMESVGEQRPPGMIVIGWSVLALSGEGDVTVLDDESSDEERVKRWLSGARWRVLEGLPEGWESL</sequence>
<protein>
    <recommendedName>
        <fullName evidence="13">Uroporphyrin-III C-methyltransferase</fullName>
    </recommendedName>
</protein>
<evidence type="ECO:0000256" key="6">
    <source>
        <dbReference type="ARBA" id="ARBA00035662"/>
    </source>
</evidence>
<dbReference type="SUPFAM" id="SSF75615">
    <property type="entry name" value="Siroheme synthase middle domains-like"/>
    <property type="match status" value="1"/>
</dbReference>
<dbReference type="GO" id="GO:0032259">
    <property type="term" value="P:methylation"/>
    <property type="evidence" value="ECO:0007669"/>
    <property type="project" value="UniProtKB-KW"/>
</dbReference>
<dbReference type="AlphaFoldDB" id="A0A0C2TVC6"/>
<dbReference type="InterPro" id="IPR003043">
    <property type="entry name" value="Uropor_MeTrfase_CS"/>
</dbReference>
<dbReference type="InterPro" id="IPR035996">
    <property type="entry name" value="4pyrrol_Methylase_sf"/>
</dbReference>
<dbReference type="EMBL" id="KN818222">
    <property type="protein sequence ID" value="KIL71284.1"/>
    <property type="molecule type" value="Genomic_DNA"/>
</dbReference>
<comment type="subunit">
    <text evidence="1">Homodimer.</text>
</comment>
<keyword evidence="5" id="KW-0949">S-adenosyl-L-methionine</keyword>
<dbReference type="SUPFAM" id="SSF53790">
    <property type="entry name" value="Tetrapyrrole methylase"/>
    <property type="match status" value="1"/>
</dbReference>
<evidence type="ECO:0000256" key="8">
    <source>
        <dbReference type="SAM" id="MobiDB-lite"/>
    </source>
</evidence>
<dbReference type="GO" id="GO:0004851">
    <property type="term" value="F:uroporphyrin-III C-methyltransferase activity"/>
    <property type="evidence" value="ECO:0007669"/>
    <property type="project" value="TreeGrafter"/>
</dbReference>
<dbReference type="PANTHER" id="PTHR45790:SF6">
    <property type="entry name" value="UROPORPHYRINOGEN-III C-METHYLTRANSFERASE"/>
    <property type="match status" value="1"/>
</dbReference>
<dbReference type="InterPro" id="IPR014777">
    <property type="entry name" value="4pyrrole_Mease_sub1"/>
</dbReference>
<evidence type="ECO:0008006" key="13">
    <source>
        <dbReference type="Google" id="ProtNLM"/>
    </source>
</evidence>
<dbReference type="PROSITE" id="PS00840">
    <property type="entry name" value="SUMT_2"/>
    <property type="match status" value="1"/>
</dbReference>
<dbReference type="HOGENOM" id="CLU_011276_2_2_1"/>
<feature type="domain" description="Siroheme biosynthesis protein Met8 C-terminal" evidence="10">
    <location>
        <begin position="247"/>
        <end position="292"/>
    </location>
</feature>
<proteinExistence type="inferred from homology"/>
<dbReference type="Gene3D" id="3.40.1010.10">
    <property type="entry name" value="Cobalt-precorrin-4 Transmethylase, Domain 1"/>
    <property type="match status" value="1"/>
</dbReference>
<dbReference type="Gene3D" id="3.30.950.10">
    <property type="entry name" value="Methyltransferase, Cobalt-precorrin-4 Transmethylase, Domain 2"/>
    <property type="match status" value="1"/>
</dbReference>
<evidence type="ECO:0000313" key="11">
    <source>
        <dbReference type="EMBL" id="KIL71284.1"/>
    </source>
</evidence>
<feature type="region of interest" description="Disordered" evidence="8">
    <location>
        <begin position="215"/>
        <end position="243"/>
    </location>
</feature>
<dbReference type="InterPro" id="IPR028162">
    <property type="entry name" value="Met8_C"/>
</dbReference>
<feature type="domain" description="Tetrapyrrole methylase" evidence="9">
    <location>
        <begin position="305"/>
        <end position="521"/>
    </location>
</feature>
<keyword evidence="2" id="KW-0488">Methylation</keyword>
<dbReference type="PANTHER" id="PTHR45790">
    <property type="entry name" value="SIROHEME SYNTHASE-RELATED"/>
    <property type="match status" value="1"/>
</dbReference>
<dbReference type="OrthoDB" id="508204at2759"/>
<dbReference type="Gene3D" id="3.40.50.720">
    <property type="entry name" value="NAD(P)-binding Rossmann-like Domain"/>
    <property type="match status" value="1"/>
</dbReference>
<dbReference type="Proteomes" id="UP000054549">
    <property type="component" value="Unassembled WGS sequence"/>
</dbReference>
<evidence type="ECO:0000259" key="10">
    <source>
        <dbReference type="Pfam" id="PF14823"/>
    </source>
</evidence>
<comment type="similarity">
    <text evidence="6">In the N-terminal section; belongs to the precorrin methyltransferase family.</text>
</comment>
<evidence type="ECO:0000256" key="4">
    <source>
        <dbReference type="ARBA" id="ARBA00022679"/>
    </source>
</evidence>
<dbReference type="FunCoup" id="A0A0C2TVC6">
    <property type="interactions" value="98"/>
</dbReference>
<evidence type="ECO:0000256" key="1">
    <source>
        <dbReference type="ARBA" id="ARBA00011738"/>
    </source>
</evidence>
<dbReference type="InterPro" id="IPR014776">
    <property type="entry name" value="4pyrrole_Mease_sub2"/>
</dbReference>
<evidence type="ECO:0000256" key="2">
    <source>
        <dbReference type="ARBA" id="ARBA00022481"/>
    </source>
</evidence>
<comment type="similarity">
    <text evidence="7">Belongs to the precorrin methyltransferase family.</text>
</comment>
<evidence type="ECO:0000256" key="5">
    <source>
        <dbReference type="ARBA" id="ARBA00022691"/>
    </source>
</evidence>
<dbReference type="InParanoid" id="A0A0C2TVC6"/>
<evidence type="ECO:0000313" key="12">
    <source>
        <dbReference type="Proteomes" id="UP000054549"/>
    </source>
</evidence>
<evidence type="ECO:0000256" key="7">
    <source>
        <dbReference type="RuleBase" id="RU003960"/>
    </source>
</evidence>
<dbReference type="Pfam" id="PF14823">
    <property type="entry name" value="Sirohm_synth_C"/>
    <property type="match status" value="1"/>
</dbReference>
<dbReference type="CDD" id="cd11642">
    <property type="entry name" value="SUMT"/>
    <property type="match status" value="1"/>
</dbReference>
<reference evidence="11 12" key="1">
    <citation type="submission" date="2014-04" db="EMBL/GenBank/DDBJ databases">
        <title>Evolutionary Origins and Diversification of the Mycorrhizal Mutualists.</title>
        <authorList>
            <consortium name="DOE Joint Genome Institute"/>
            <consortium name="Mycorrhizal Genomics Consortium"/>
            <person name="Kohler A."/>
            <person name="Kuo A."/>
            <person name="Nagy L.G."/>
            <person name="Floudas D."/>
            <person name="Copeland A."/>
            <person name="Barry K.W."/>
            <person name="Cichocki N."/>
            <person name="Veneault-Fourrey C."/>
            <person name="LaButti K."/>
            <person name="Lindquist E.A."/>
            <person name="Lipzen A."/>
            <person name="Lundell T."/>
            <person name="Morin E."/>
            <person name="Murat C."/>
            <person name="Riley R."/>
            <person name="Ohm R."/>
            <person name="Sun H."/>
            <person name="Tunlid A."/>
            <person name="Henrissat B."/>
            <person name="Grigoriev I.V."/>
            <person name="Hibbett D.S."/>
            <person name="Martin F."/>
        </authorList>
    </citation>
    <scope>NUCLEOTIDE SEQUENCE [LARGE SCALE GENOMIC DNA]</scope>
    <source>
        <strain evidence="11 12">Koide BX008</strain>
    </source>
</reference>
<feature type="region of interest" description="Disordered" evidence="8">
    <location>
        <begin position="278"/>
        <end position="300"/>
    </location>
</feature>
<dbReference type="SUPFAM" id="SSF51735">
    <property type="entry name" value="NAD(P)-binding Rossmann-fold domains"/>
    <property type="match status" value="1"/>
</dbReference>
<dbReference type="GO" id="GO:0019354">
    <property type="term" value="P:siroheme biosynthetic process"/>
    <property type="evidence" value="ECO:0007669"/>
    <property type="project" value="InterPro"/>
</dbReference>
<organism evidence="11 12">
    <name type="scientific">Amanita muscaria (strain Koide BX008)</name>
    <dbReference type="NCBI Taxonomy" id="946122"/>
    <lineage>
        <taxon>Eukaryota</taxon>
        <taxon>Fungi</taxon>
        <taxon>Dikarya</taxon>
        <taxon>Basidiomycota</taxon>
        <taxon>Agaricomycotina</taxon>
        <taxon>Agaricomycetes</taxon>
        <taxon>Agaricomycetidae</taxon>
        <taxon>Agaricales</taxon>
        <taxon>Pluteineae</taxon>
        <taxon>Amanitaceae</taxon>
        <taxon>Amanita</taxon>
    </lineage>
</organism>
<gene>
    <name evidence="11" type="ORF">M378DRAFT_154827</name>
</gene>
<evidence type="ECO:0000259" key="9">
    <source>
        <dbReference type="Pfam" id="PF00590"/>
    </source>
</evidence>
<accession>A0A0C2TVC6</accession>
<keyword evidence="3 7" id="KW-0489">Methyltransferase</keyword>